<evidence type="ECO:0000313" key="1">
    <source>
        <dbReference type="EMBL" id="MCU7615564.1"/>
    </source>
</evidence>
<gene>
    <name evidence="1" type="ORF">NZ698_00010</name>
</gene>
<dbReference type="RefSeq" id="WP_263000631.1">
    <property type="nucleotide sequence ID" value="NZ_JAOTEM010000001.1"/>
</dbReference>
<organism evidence="1 2">
    <name type="scientific">Chryseobacterium edaphi</name>
    <dbReference type="NCBI Taxonomy" id="2976532"/>
    <lineage>
        <taxon>Bacteria</taxon>
        <taxon>Pseudomonadati</taxon>
        <taxon>Bacteroidota</taxon>
        <taxon>Flavobacteriia</taxon>
        <taxon>Flavobacteriales</taxon>
        <taxon>Weeksellaceae</taxon>
        <taxon>Chryseobacterium group</taxon>
        <taxon>Chryseobacterium</taxon>
    </lineage>
</organism>
<dbReference type="EMBL" id="JAOTEM010000001">
    <property type="protein sequence ID" value="MCU7615564.1"/>
    <property type="molecule type" value="Genomic_DNA"/>
</dbReference>
<name>A0ABT2VZZ7_9FLAO</name>
<accession>A0ABT2VZZ7</accession>
<protein>
    <recommendedName>
        <fullName evidence="3">Peptidase C39-like domain-containing protein</fullName>
    </recommendedName>
</protein>
<comment type="caution">
    <text evidence="1">The sequence shown here is derived from an EMBL/GenBank/DDBJ whole genome shotgun (WGS) entry which is preliminary data.</text>
</comment>
<keyword evidence="2" id="KW-1185">Reference proteome</keyword>
<dbReference type="Proteomes" id="UP001208649">
    <property type="component" value="Unassembled WGS sequence"/>
</dbReference>
<reference evidence="2" key="1">
    <citation type="submission" date="2023-07" db="EMBL/GenBank/DDBJ databases">
        <title>Chryseobacterium sp. strain PBS4-4 Genome sequencing and assembly.</title>
        <authorList>
            <person name="Jung Y."/>
        </authorList>
    </citation>
    <scope>NUCLEOTIDE SEQUENCE [LARGE SCALE GENOMIC DNA]</scope>
    <source>
        <strain evidence="2">PBS4-4</strain>
    </source>
</reference>
<proteinExistence type="predicted"/>
<evidence type="ECO:0000313" key="2">
    <source>
        <dbReference type="Proteomes" id="UP001208649"/>
    </source>
</evidence>
<evidence type="ECO:0008006" key="3">
    <source>
        <dbReference type="Google" id="ProtNLM"/>
    </source>
</evidence>
<sequence length="433" mass="49637">MGVDQKGKIQIFAKNIRGNANGGILEESRFTRNVAGGRQVQNGKGGGVNHDVNQSRTIVEETRVKSIECLDKLDEGSKNDESGTNQEGVLYGKVYRFKVKEFTNGEPKNPNSIRWVLKFTHPNTGVVTENILQNKDCRGAQLNLNFSAADCCGSDMEVRAFIENADSEGKLPVFMHNRFRWFDKTTYIKGLTARRDDPSKIDQQSTSLCGTAALLYFFAQQYKAEFFEHYKEFFRTGTGTINNFKLDPNPDLFEMQPIESNTDYPHYSKYSDGKPCVPHILMHITDWIVLAGTRSTDNKSYEGKNGENWDAINWCDYMVSAIRNLYGATQVEDKTSIITGFNYADTLTEIQTLYNEGWHIVLMIDSDMLDDSISYLGCITNYHWVSYEGDLVIDEKNNKYQFSYFCWHQLFKSKSFRSIVFNTNFYGYIKFKK</sequence>